<protein>
    <submittedName>
        <fullName evidence="2">Nucleic acid-binding protein</fullName>
    </submittedName>
</protein>
<gene>
    <name evidence="2" type="ORF">FXF49_11935</name>
</gene>
<comment type="caution">
    <text evidence="2">The sequence shown here is derived from an EMBL/GenBank/DDBJ whole genome shotgun (WGS) entry which is preliminary data.</text>
</comment>
<organism evidence="2 3">
    <name type="scientific">Flexistipes sinusarabici</name>
    <dbReference type="NCBI Taxonomy" id="2352"/>
    <lineage>
        <taxon>Bacteria</taxon>
        <taxon>Pseudomonadati</taxon>
        <taxon>Deferribacterota</taxon>
        <taxon>Deferribacteres</taxon>
        <taxon>Deferribacterales</taxon>
        <taxon>Flexistipitaceae</taxon>
        <taxon>Flexistipes</taxon>
    </lineage>
</organism>
<accession>A0A5D0MP11</accession>
<sequence>MKNEFFEGDVKDAEDFCAEIQLICQDGFDLKAVMHNFERMEIVFESPEQVDEVMQLVRDLANNTRMRENNGYTPKEIFEKFEKPNLKPLPDEPYLYDEPDTANTKKKQ</sequence>
<reference evidence="2 3" key="1">
    <citation type="submission" date="2019-08" db="EMBL/GenBank/DDBJ databases">
        <title>Genomic characterization of a novel candidate phylum (ARYD3) from a high temperature, high salinity tertiary oil reservoir in north central Oklahoma, USA.</title>
        <authorList>
            <person name="Youssef N.H."/>
            <person name="Yadav A."/>
            <person name="Elshahed M.S."/>
        </authorList>
    </citation>
    <scope>NUCLEOTIDE SEQUENCE [LARGE SCALE GENOMIC DNA]</scope>
    <source>
        <strain evidence="2">ARYD1</strain>
    </source>
</reference>
<dbReference type="AlphaFoldDB" id="A0A5D0MP11"/>
<evidence type="ECO:0000313" key="2">
    <source>
        <dbReference type="EMBL" id="TYB32359.1"/>
    </source>
</evidence>
<evidence type="ECO:0000313" key="3">
    <source>
        <dbReference type="Proteomes" id="UP000323337"/>
    </source>
</evidence>
<dbReference type="EMBL" id="VSIV01000380">
    <property type="protein sequence ID" value="TYB32359.1"/>
    <property type="molecule type" value="Genomic_DNA"/>
</dbReference>
<name>A0A5D0MP11_FLESI</name>
<proteinExistence type="predicted"/>
<dbReference type="Proteomes" id="UP000323337">
    <property type="component" value="Unassembled WGS sequence"/>
</dbReference>
<evidence type="ECO:0000256" key="1">
    <source>
        <dbReference type="SAM" id="MobiDB-lite"/>
    </source>
</evidence>
<feature type="region of interest" description="Disordered" evidence="1">
    <location>
        <begin position="82"/>
        <end position="108"/>
    </location>
</feature>
<feature type="non-terminal residue" evidence="2">
    <location>
        <position position="108"/>
    </location>
</feature>